<dbReference type="AlphaFoldDB" id="A0A1Y1SA10"/>
<evidence type="ECO:0000256" key="1">
    <source>
        <dbReference type="ARBA" id="ARBA00022741"/>
    </source>
</evidence>
<dbReference type="InterPro" id="IPR016491">
    <property type="entry name" value="Septin"/>
</dbReference>
<gene>
    <name evidence="4" type="primary">CDC11</name>
    <name evidence="4" type="ORF">ECANGB1_1676</name>
</gene>
<keyword evidence="2" id="KW-0342">GTP-binding</keyword>
<accession>A0A1Y1SA10</accession>
<protein>
    <submittedName>
        <fullName evidence="4">CDC11</fullName>
    </submittedName>
</protein>
<evidence type="ECO:0000313" key="5">
    <source>
        <dbReference type="Proteomes" id="UP000192639"/>
    </source>
</evidence>
<organism evidence="4 5">
    <name type="scientific">Enterospora canceri</name>
    <dbReference type="NCBI Taxonomy" id="1081671"/>
    <lineage>
        <taxon>Eukaryota</taxon>
        <taxon>Fungi</taxon>
        <taxon>Fungi incertae sedis</taxon>
        <taxon>Microsporidia</taxon>
        <taxon>Enterocytozoonidae</taxon>
        <taxon>Enterospora</taxon>
    </lineage>
</organism>
<dbReference type="InterPro" id="IPR027417">
    <property type="entry name" value="P-loop_NTPase"/>
</dbReference>
<feature type="domain" description="Septin-type G" evidence="3">
    <location>
        <begin position="1"/>
        <end position="248"/>
    </location>
</feature>
<sequence length="257" mass="29284">MNRFSIMAAGAKGSGKSSFFNNLVGKQIITDDQQDEINVYMLNLDCEGVVQKITFIDTPGFDSSNNESIQTSILNFIKEQFDLFMAEENKIRRNPLYEDTRVHCLLYFLPSTGYGLKQTDLHFLRSIKHLVNIIPVLSKADGLTPEETERYKKLIRAQFDEHSIPIFNMHPSQSLETGINLNEIVPFSVISGENKVKEINGYSIEVDNPNFNDLSVLREALLSLYLDSLMEVTANELYEQYRTRALEDVVGDKETIL</sequence>
<dbReference type="PANTHER" id="PTHR18884">
    <property type="entry name" value="SEPTIN"/>
    <property type="match status" value="1"/>
</dbReference>
<dbReference type="GO" id="GO:0005525">
    <property type="term" value="F:GTP binding"/>
    <property type="evidence" value="ECO:0007669"/>
    <property type="project" value="UniProtKB-KW"/>
</dbReference>
<dbReference type="GO" id="GO:0032156">
    <property type="term" value="C:septin cytoskeleton"/>
    <property type="evidence" value="ECO:0007669"/>
    <property type="project" value="UniProtKB-ARBA"/>
</dbReference>
<dbReference type="OrthoDB" id="416553at2759"/>
<keyword evidence="5" id="KW-1185">Reference proteome</keyword>
<dbReference type="SUPFAM" id="SSF52540">
    <property type="entry name" value="P-loop containing nucleoside triphosphate hydrolases"/>
    <property type="match status" value="1"/>
</dbReference>
<dbReference type="VEuPathDB" id="MicrosporidiaDB:ECANGB1_1676"/>
<dbReference type="GO" id="GO:0005938">
    <property type="term" value="C:cell cortex"/>
    <property type="evidence" value="ECO:0007669"/>
    <property type="project" value="UniProtKB-ARBA"/>
</dbReference>
<evidence type="ECO:0000313" key="4">
    <source>
        <dbReference type="EMBL" id="ORD95030.1"/>
    </source>
</evidence>
<proteinExistence type="predicted"/>
<dbReference type="Gene3D" id="3.40.50.300">
    <property type="entry name" value="P-loop containing nucleotide triphosphate hydrolases"/>
    <property type="match status" value="1"/>
</dbReference>
<name>A0A1Y1SA10_9MICR</name>
<dbReference type="PROSITE" id="PS51719">
    <property type="entry name" value="G_SEPTIN"/>
    <property type="match status" value="1"/>
</dbReference>
<reference evidence="4 5" key="1">
    <citation type="journal article" date="2017" name="Environ. Microbiol.">
        <title>Decay of the glycolytic pathway and adaptation to intranuclear parasitism within Enterocytozoonidae microsporidia.</title>
        <authorList>
            <person name="Wiredu Boakye D."/>
            <person name="Jaroenlak P."/>
            <person name="Prachumwat A."/>
            <person name="Williams T.A."/>
            <person name="Bateman K.S."/>
            <person name="Itsathitphaisarn O."/>
            <person name="Sritunyalucksana K."/>
            <person name="Paszkiewicz K.H."/>
            <person name="Moore K.A."/>
            <person name="Stentiford G.D."/>
            <person name="Williams B.A."/>
        </authorList>
    </citation>
    <scope>NUCLEOTIDE SEQUENCE [LARGE SCALE GENOMIC DNA]</scope>
    <source>
        <strain evidence="4 5">GB1</strain>
    </source>
</reference>
<dbReference type="EMBL" id="LWDP01000005">
    <property type="protein sequence ID" value="ORD95030.1"/>
    <property type="molecule type" value="Genomic_DNA"/>
</dbReference>
<dbReference type="PIRSF" id="PIRSF006698">
    <property type="entry name" value="Septin"/>
    <property type="match status" value="1"/>
</dbReference>
<dbReference type="Proteomes" id="UP000192639">
    <property type="component" value="Unassembled WGS sequence"/>
</dbReference>
<dbReference type="Pfam" id="PF00735">
    <property type="entry name" value="Septin"/>
    <property type="match status" value="1"/>
</dbReference>
<evidence type="ECO:0000256" key="2">
    <source>
        <dbReference type="ARBA" id="ARBA00023134"/>
    </source>
</evidence>
<keyword evidence="1" id="KW-0547">Nucleotide-binding</keyword>
<evidence type="ECO:0000259" key="3">
    <source>
        <dbReference type="PROSITE" id="PS51719"/>
    </source>
</evidence>
<dbReference type="InterPro" id="IPR030379">
    <property type="entry name" value="G_SEPTIN_dom"/>
</dbReference>
<comment type="caution">
    <text evidence="4">The sequence shown here is derived from an EMBL/GenBank/DDBJ whole genome shotgun (WGS) entry which is preliminary data.</text>
</comment>